<dbReference type="AlphaFoldDB" id="A0A1R4JII7"/>
<dbReference type="NCBIfam" id="NF009967">
    <property type="entry name" value="PRK13430.1"/>
    <property type="match status" value="1"/>
</dbReference>
<dbReference type="PANTHER" id="PTHR11910">
    <property type="entry name" value="ATP SYNTHASE DELTA CHAIN"/>
    <property type="match status" value="1"/>
</dbReference>
<evidence type="ECO:0000256" key="2">
    <source>
        <dbReference type="ARBA" id="ARBA00022448"/>
    </source>
</evidence>
<evidence type="ECO:0000256" key="7">
    <source>
        <dbReference type="HAMAP-Rule" id="MF_01416"/>
    </source>
</evidence>
<dbReference type="InterPro" id="IPR000711">
    <property type="entry name" value="ATPase_OSCP/dsu"/>
</dbReference>
<accession>A0A1R4JII7</accession>
<dbReference type="Proteomes" id="UP000196320">
    <property type="component" value="Unassembled WGS sequence"/>
</dbReference>
<dbReference type="OrthoDB" id="5242917at2"/>
<comment type="function">
    <text evidence="7">F(1)F(0) ATP synthase produces ATP from ADP in the presence of a proton or sodium gradient. F-type ATPases consist of two structural domains, F(1) containing the extramembraneous catalytic core and F(0) containing the membrane proton channel, linked together by a central stalk and a peripheral stalk. During catalysis, ATP synthesis in the catalytic domain of F(1) is coupled via a rotary mechanism of the central stalk subunits to proton translocation.</text>
</comment>
<dbReference type="GO" id="GO:0016787">
    <property type="term" value="F:hydrolase activity"/>
    <property type="evidence" value="ECO:0007669"/>
    <property type="project" value="UniProtKB-KW"/>
</dbReference>
<keyword evidence="8" id="KW-0378">Hydrolase</keyword>
<comment type="similarity">
    <text evidence="7">Belongs to the ATPase delta chain family.</text>
</comment>
<comment type="function">
    <text evidence="7">This protein is part of the stalk that links CF(0) to CF(1). It either transmits conformational changes from CF(0) to CF(1) or is implicated in proton conduction.</text>
</comment>
<keyword evidence="6 7" id="KW-0066">ATP synthesis</keyword>
<dbReference type="HAMAP" id="MF_01416">
    <property type="entry name" value="ATP_synth_delta_bact"/>
    <property type="match status" value="1"/>
</dbReference>
<evidence type="ECO:0000256" key="4">
    <source>
        <dbReference type="ARBA" id="ARBA00023065"/>
    </source>
</evidence>
<evidence type="ECO:0000256" key="6">
    <source>
        <dbReference type="ARBA" id="ARBA00023310"/>
    </source>
</evidence>
<evidence type="ECO:0000256" key="5">
    <source>
        <dbReference type="ARBA" id="ARBA00023136"/>
    </source>
</evidence>
<dbReference type="GO" id="GO:0005886">
    <property type="term" value="C:plasma membrane"/>
    <property type="evidence" value="ECO:0007669"/>
    <property type="project" value="UniProtKB-SubCell"/>
</dbReference>
<evidence type="ECO:0000256" key="3">
    <source>
        <dbReference type="ARBA" id="ARBA00022781"/>
    </source>
</evidence>
<evidence type="ECO:0000256" key="1">
    <source>
        <dbReference type="ARBA" id="ARBA00004370"/>
    </source>
</evidence>
<dbReference type="Pfam" id="PF00213">
    <property type="entry name" value="OSCP"/>
    <property type="match status" value="1"/>
</dbReference>
<keyword evidence="7" id="KW-1003">Cell membrane</keyword>
<proteinExistence type="inferred from homology"/>
<protein>
    <recommendedName>
        <fullName evidence="7">ATP synthase subunit delta</fullName>
    </recommendedName>
    <alternativeName>
        <fullName evidence="7">ATP synthase F(1) sector subunit delta</fullName>
    </alternativeName>
    <alternativeName>
        <fullName evidence="7">F-type ATPase subunit delta</fullName>
        <shortName evidence="7">F-ATPase subunit delta</shortName>
    </alternativeName>
</protein>
<keyword evidence="2 7" id="KW-0813">Transport</keyword>
<dbReference type="EMBL" id="FUKO01000019">
    <property type="protein sequence ID" value="SJN31846.1"/>
    <property type="molecule type" value="Genomic_DNA"/>
</dbReference>
<dbReference type="GO" id="GO:0046933">
    <property type="term" value="F:proton-transporting ATP synthase activity, rotational mechanism"/>
    <property type="evidence" value="ECO:0007669"/>
    <property type="project" value="UniProtKB-UniRule"/>
</dbReference>
<keyword evidence="3 7" id="KW-0375">Hydrogen ion transport</keyword>
<name>A0A1R4JII7_9MICO</name>
<reference evidence="8 9" key="1">
    <citation type="submission" date="2017-02" db="EMBL/GenBank/DDBJ databases">
        <authorList>
            <person name="Peterson S.W."/>
        </authorList>
    </citation>
    <scope>NUCLEOTIDE SEQUENCE [LARGE SCALE GENOMIC DNA]</scope>
    <source>
        <strain evidence="8 9">B Mb 05.01</strain>
    </source>
</reference>
<dbReference type="RefSeq" id="WP_087130825.1">
    <property type="nucleotide sequence ID" value="NZ_FUKO01000019.1"/>
</dbReference>
<evidence type="ECO:0000313" key="9">
    <source>
        <dbReference type="Proteomes" id="UP000196320"/>
    </source>
</evidence>
<keyword evidence="9" id="KW-1185">Reference proteome</keyword>
<evidence type="ECO:0000313" key="8">
    <source>
        <dbReference type="EMBL" id="SJN31846.1"/>
    </source>
</evidence>
<gene>
    <name evidence="7" type="primary">atpH</name>
    <name evidence="8" type="ORF">FM104_07620</name>
</gene>
<keyword evidence="7" id="KW-0139">CF(1)</keyword>
<keyword evidence="4 7" id="KW-0406">Ion transport</keyword>
<organism evidence="8 9">
    <name type="scientific">Microbacterium esteraromaticum</name>
    <dbReference type="NCBI Taxonomy" id="57043"/>
    <lineage>
        <taxon>Bacteria</taxon>
        <taxon>Bacillati</taxon>
        <taxon>Actinomycetota</taxon>
        <taxon>Actinomycetes</taxon>
        <taxon>Micrococcales</taxon>
        <taxon>Microbacteriaceae</taxon>
        <taxon>Microbacterium</taxon>
    </lineage>
</organism>
<comment type="subcellular location">
    <subcellularLocation>
        <location evidence="7">Cell membrane</location>
        <topology evidence="7">Peripheral membrane protein</topology>
    </subcellularLocation>
    <subcellularLocation>
        <location evidence="1">Membrane</location>
    </subcellularLocation>
</comment>
<keyword evidence="5 7" id="KW-0472">Membrane</keyword>
<sequence>MGSATTQALAASTDALAAASGLTLDNAAELFTAARAIGESAQLSGALADPAAPAQARTALVDSVFSGASAPVRALLTAVTAQRWSSASDLVDGVEELAIRTAAIGSPDDDVAGELFGFSRVIAANPDFELALGRRFGDDSAKGALVAKVLGKTAAPATVLIASSLVRQPRERRVRQIISRAIDIVAAQADRTVATVYTATPLAAAQETRLRDALASRYGGKISVNQVIDPTVVGGLRVQIANDVIDGSISARLADLRQKLAS</sequence>
<dbReference type="GO" id="GO:0045259">
    <property type="term" value="C:proton-transporting ATP synthase complex"/>
    <property type="evidence" value="ECO:0007669"/>
    <property type="project" value="UniProtKB-KW"/>
</dbReference>